<evidence type="ECO:0000256" key="7">
    <source>
        <dbReference type="ARBA" id="ARBA00023002"/>
    </source>
</evidence>
<dbReference type="SUPFAM" id="SSF51905">
    <property type="entry name" value="FAD/NAD(P)-binding domain"/>
    <property type="match status" value="1"/>
</dbReference>
<dbReference type="GO" id="GO:0005737">
    <property type="term" value="C:cytoplasm"/>
    <property type="evidence" value="ECO:0007669"/>
    <property type="project" value="UniProtKB-SubCell"/>
</dbReference>
<evidence type="ECO:0000256" key="5">
    <source>
        <dbReference type="ARBA" id="ARBA00022630"/>
    </source>
</evidence>
<keyword evidence="7" id="KW-0560">Oxidoreductase</keyword>
<dbReference type="PANTHER" id="PTHR43429:SF3">
    <property type="entry name" value="NITRITE REDUCTASE [NAD(P)H]"/>
    <property type="match status" value="1"/>
</dbReference>
<keyword evidence="6" id="KW-0274">FAD</keyword>
<dbReference type="Gene3D" id="3.50.50.60">
    <property type="entry name" value="FAD/NAD(P)-binding domain"/>
    <property type="match status" value="2"/>
</dbReference>
<accession>A0A3M0ASS5</accession>
<dbReference type="OrthoDB" id="9768666at2"/>
<dbReference type="InterPro" id="IPR023753">
    <property type="entry name" value="FAD/NAD-binding_dom"/>
</dbReference>
<dbReference type="PANTHER" id="PTHR43429">
    <property type="entry name" value="PYRIDINE NUCLEOTIDE-DISULFIDE OXIDOREDUCTASE DOMAIN-CONTAINING"/>
    <property type="match status" value="1"/>
</dbReference>
<dbReference type="Proteomes" id="UP000267187">
    <property type="component" value="Unassembled WGS sequence"/>
</dbReference>
<dbReference type="InterPro" id="IPR036188">
    <property type="entry name" value="FAD/NAD-bd_sf"/>
</dbReference>
<evidence type="ECO:0000259" key="9">
    <source>
        <dbReference type="Pfam" id="PF07992"/>
    </source>
</evidence>
<evidence type="ECO:0000313" key="12">
    <source>
        <dbReference type="Proteomes" id="UP000267187"/>
    </source>
</evidence>
<dbReference type="Pfam" id="PF07992">
    <property type="entry name" value="Pyr_redox_2"/>
    <property type="match status" value="1"/>
</dbReference>
<feature type="domain" description="FAD/NAD(P)-binding" evidence="9">
    <location>
        <begin position="8"/>
        <end position="285"/>
    </location>
</feature>
<evidence type="ECO:0000313" key="11">
    <source>
        <dbReference type="EMBL" id="RMA82062.1"/>
    </source>
</evidence>
<dbReference type="Pfam" id="PF18113">
    <property type="entry name" value="Rbx_binding"/>
    <property type="match status" value="1"/>
</dbReference>
<comment type="caution">
    <text evidence="11">The sequence shown here is derived from an EMBL/GenBank/DDBJ whole genome shotgun (WGS) entry which is preliminary data.</text>
</comment>
<comment type="subcellular location">
    <subcellularLocation>
        <location evidence="2">Cytoplasm</location>
    </subcellularLocation>
</comment>
<dbReference type="AlphaFoldDB" id="A0A3M0ASS5"/>
<dbReference type="PRINTS" id="PR00411">
    <property type="entry name" value="PNDRDTASEI"/>
</dbReference>
<proteinExistence type="inferred from homology"/>
<keyword evidence="5" id="KW-0285">Flavoprotein</keyword>
<keyword evidence="12" id="KW-1185">Reference proteome</keyword>
<dbReference type="PRINTS" id="PR00368">
    <property type="entry name" value="FADPNR"/>
</dbReference>
<gene>
    <name evidence="11" type="ORF">DFR27_0009</name>
</gene>
<evidence type="ECO:0000259" key="10">
    <source>
        <dbReference type="Pfam" id="PF18113"/>
    </source>
</evidence>
<dbReference type="Gene3D" id="3.30.390.120">
    <property type="match status" value="1"/>
</dbReference>
<dbReference type="InterPro" id="IPR041364">
    <property type="entry name" value="Rbx-bd"/>
</dbReference>
<comment type="similarity">
    <text evidence="3">Belongs to the FAD-dependent oxidoreductase family.</text>
</comment>
<feature type="domain" description="Rubredoxin binding" evidence="10">
    <location>
        <begin position="310"/>
        <end position="378"/>
    </location>
</feature>
<organism evidence="11 12">
    <name type="scientific">Umboniibacter marinipuniceus</name>
    <dbReference type="NCBI Taxonomy" id="569599"/>
    <lineage>
        <taxon>Bacteria</taxon>
        <taxon>Pseudomonadati</taxon>
        <taxon>Pseudomonadota</taxon>
        <taxon>Gammaproteobacteria</taxon>
        <taxon>Cellvibrionales</taxon>
        <taxon>Cellvibrionaceae</taxon>
        <taxon>Umboniibacter</taxon>
    </lineage>
</organism>
<keyword evidence="8" id="KW-0520">NAD</keyword>
<dbReference type="EMBL" id="REFJ01000001">
    <property type="protein sequence ID" value="RMA82062.1"/>
    <property type="molecule type" value="Genomic_DNA"/>
</dbReference>
<keyword evidence="4" id="KW-0963">Cytoplasm</keyword>
<name>A0A3M0ASS5_9GAMM</name>
<evidence type="ECO:0000256" key="3">
    <source>
        <dbReference type="ARBA" id="ARBA00006442"/>
    </source>
</evidence>
<comment type="cofactor">
    <cofactor evidence="1">
        <name>FAD</name>
        <dbReference type="ChEBI" id="CHEBI:57692"/>
    </cofactor>
</comment>
<evidence type="ECO:0000256" key="2">
    <source>
        <dbReference type="ARBA" id="ARBA00004496"/>
    </source>
</evidence>
<protein>
    <submittedName>
        <fullName evidence="11">Rubredoxin-NAD+ reductase</fullName>
    </submittedName>
</protein>
<evidence type="ECO:0000256" key="6">
    <source>
        <dbReference type="ARBA" id="ARBA00022827"/>
    </source>
</evidence>
<dbReference type="RefSeq" id="WP_121875415.1">
    <property type="nucleotide sequence ID" value="NZ_REFJ01000001.1"/>
</dbReference>
<evidence type="ECO:0000256" key="1">
    <source>
        <dbReference type="ARBA" id="ARBA00001974"/>
    </source>
</evidence>
<sequence>MSSHDAPLIIIGTGLAGYNLAREWRKYDQSTPLLMLTQDSGRSYSKPMLSTAFSKNKTAESLTMADAGKMAEQLKATIHTFVSVDAIDTEQRVIQFDGQQLNYRDLVIAAGSETINLPIENSAAEKTFAVNDLEQFSAFQLAAESAQRILIIGGGLIGCEYTNDLLSTGAKISLVELQPTLLSNLCHQSVGDALVSRFTEEGVDLHLGSAVTAIRANNNGVIATLNDGSELTADLVLSAVGVRARTELARGAGLKCQRGIIVDRELRSSAANIYALGDCAEVDGQLLYYVMPLMQCVRALAKTLSGTPTAVSYPAMPVTIKTSCFPIVSNPPSSSAHWEVEQTDGGIKALAYDKTKSLVGFSLGGSAIADKAALAKQLPKVMA</sequence>
<evidence type="ECO:0000256" key="4">
    <source>
        <dbReference type="ARBA" id="ARBA00022490"/>
    </source>
</evidence>
<reference evidence="11 12" key="1">
    <citation type="submission" date="2018-10" db="EMBL/GenBank/DDBJ databases">
        <title>Genomic Encyclopedia of Type Strains, Phase IV (KMG-IV): sequencing the most valuable type-strain genomes for metagenomic binning, comparative biology and taxonomic classification.</title>
        <authorList>
            <person name="Goeker M."/>
        </authorList>
    </citation>
    <scope>NUCLEOTIDE SEQUENCE [LARGE SCALE GENOMIC DNA]</scope>
    <source>
        <strain evidence="11 12">DSM 25080</strain>
    </source>
</reference>
<evidence type="ECO:0000256" key="8">
    <source>
        <dbReference type="ARBA" id="ARBA00023027"/>
    </source>
</evidence>
<dbReference type="InterPro" id="IPR050260">
    <property type="entry name" value="FAD-bd_OxRdtase"/>
</dbReference>
<dbReference type="GO" id="GO:0016491">
    <property type="term" value="F:oxidoreductase activity"/>
    <property type="evidence" value="ECO:0007669"/>
    <property type="project" value="UniProtKB-KW"/>
</dbReference>